<evidence type="ECO:0000313" key="5">
    <source>
        <dbReference type="Proteomes" id="UP000254330"/>
    </source>
</evidence>
<dbReference type="OrthoDB" id="2351415at2"/>
<feature type="transmembrane region" description="Helical" evidence="1">
    <location>
        <begin position="12"/>
        <end position="45"/>
    </location>
</feature>
<dbReference type="EMBL" id="SNZG01000016">
    <property type="protein sequence ID" value="TDR38447.1"/>
    <property type="molecule type" value="Genomic_DNA"/>
</dbReference>
<dbReference type="RefSeq" id="WP_109349635.1">
    <property type="nucleotide sequence ID" value="NZ_BJUE01000009.1"/>
</dbReference>
<dbReference type="InterPro" id="IPR024425">
    <property type="entry name" value="LiaF-like_C"/>
</dbReference>
<dbReference type="Proteomes" id="UP000254330">
    <property type="component" value="Unassembled WGS sequence"/>
</dbReference>
<name>A0A8B4Q402_9BACL</name>
<dbReference type="PIRSF" id="PIRSF031509">
    <property type="entry name" value="Cell_wall_LiaF/YvqF"/>
    <property type="match status" value="1"/>
</dbReference>
<dbReference type="AlphaFoldDB" id="A0A8B4Q402"/>
<keyword evidence="1" id="KW-1133">Transmembrane helix</keyword>
<accession>A0A8B4Q402</accession>
<gene>
    <name evidence="4" type="ORF">DFR61_1164</name>
    <name evidence="3" type="ORF">NCTC10597_00201</name>
</gene>
<evidence type="ECO:0000313" key="6">
    <source>
        <dbReference type="Proteomes" id="UP000294641"/>
    </source>
</evidence>
<reference evidence="4 6" key="2">
    <citation type="submission" date="2019-03" db="EMBL/GenBank/DDBJ databases">
        <title>Genomic Encyclopedia of Type Strains, Phase IV (KMG-IV): sequencing the most valuable type-strain genomes for metagenomic binning, comparative biology and taxonomic classification.</title>
        <authorList>
            <person name="Goeker M."/>
        </authorList>
    </citation>
    <scope>NUCLEOTIDE SEQUENCE [LARGE SCALE GENOMIC DNA]</scope>
    <source>
        <strain evidence="4 6">DSM 20580</strain>
    </source>
</reference>
<protein>
    <submittedName>
        <fullName evidence="3 4">Membrane protein</fullName>
    </submittedName>
</protein>
<feature type="transmembrane region" description="Helical" evidence="1">
    <location>
        <begin position="52"/>
        <end position="84"/>
    </location>
</feature>
<keyword evidence="1" id="KW-0812">Transmembrane</keyword>
<reference evidence="3 5" key="1">
    <citation type="submission" date="2018-06" db="EMBL/GenBank/DDBJ databases">
        <authorList>
            <consortium name="Pathogen Informatics"/>
            <person name="Doyle S."/>
        </authorList>
    </citation>
    <scope>NUCLEOTIDE SEQUENCE [LARGE SCALE GENOMIC DNA]</scope>
    <source>
        <strain evidence="3 5">NCTC10597</strain>
    </source>
</reference>
<dbReference type="NCBIfam" id="NF040535">
    <property type="entry name" value="LiaF_C_term"/>
    <property type="match status" value="1"/>
</dbReference>
<dbReference type="InterPro" id="IPR047793">
    <property type="entry name" value="LiaF_C"/>
</dbReference>
<sequence>MKNISTNSFTTLLLLVVLCIVAEGLLFGNGVSIFAVIGILAIYFAFKRRRKVLFWFGVISVLIALFSMWSLRLLLVVTLVYILWRIRKGDPIQISLNTTKNTDSENIVKNKNQLFQFEDHVGESYAWKDIHLQSFVGELVIDTTETILPKGTSFISVRQGFGKTTIYIPYEIPVRIHYNTIAGEAKIINQDHPRLWNEGLSIRDGYTDAAPTQELIISVSSLFGNLEVIRK</sequence>
<evidence type="ECO:0000259" key="2">
    <source>
        <dbReference type="Pfam" id="PF09922"/>
    </source>
</evidence>
<evidence type="ECO:0000313" key="3">
    <source>
        <dbReference type="EMBL" id="STX08537.1"/>
    </source>
</evidence>
<evidence type="ECO:0000313" key="4">
    <source>
        <dbReference type="EMBL" id="TDR38447.1"/>
    </source>
</evidence>
<keyword evidence="1" id="KW-0472">Membrane</keyword>
<evidence type="ECO:0000256" key="1">
    <source>
        <dbReference type="SAM" id="Phobius"/>
    </source>
</evidence>
<dbReference type="InterPro" id="IPR016975">
    <property type="entry name" value="Cell_wall_LiaF"/>
</dbReference>
<dbReference type="Pfam" id="PF09922">
    <property type="entry name" value="LiaF-like_C"/>
    <property type="match status" value="1"/>
</dbReference>
<dbReference type="Proteomes" id="UP000294641">
    <property type="component" value="Unassembled WGS sequence"/>
</dbReference>
<dbReference type="GO" id="GO:0016020">
    <property type="term" value="C:membrane"/>
    <property type="evidence" value="ECO:0007669"/>
    <property type="project" value="InterPro"/>
</dbReference>
<proteinExistence type="predicted"/>
<feature type="domain" description="Cell wall-active antibiotics response LiaF-like C-terminal" evidence="2">
    <location>
        <begin position="121"/>
        <end position="228"/>
    </location>
</feature>
<comment type="caution">
    <text evidence="3">The sequence shown here is derived from an EMBL/GenBank/DDBJ whole genome shotgun (WGS) entry which is preliminary data.</text>
</comment>
<dbReference type="EMBL" id="UGNP01000001">
    <property type="protein sequence ID" value="STX08537.1"/>
    <property type="molecule type" value="Genomic_DNA"/>
</dbReference>
<keyword evidence="6" id="KW-1185">Reference proteome</keyword>
<organism evidence="3 5">
    <name type="scientific">Kurthia zopfii</name>
    <dbReference type="NCBI Taxonomy" id="1650"/>
    <lineage>
        <taxon>Bacteria</taxon>
        <taxon>Bacillati</taxon>
        <taxon>Bacillota</taxon>
        <taxon>Bacilli</taxon>
        <taxon>Bacillales</taxon>
        <taxon>Caryophanaceae</taxon>
        <taxon>Kurthia</taxon>
    </lineage>
</organism>